<dbReference type="PANTHER" id="PTHR13789:SF318">
    <property type="entry name" value="GERANYLGERANYL DIPHOSPHATE REDUCTASE"/>
    <property type="match status" value="1"/>
</dbReference>
<dbReference type="PROSITE" id="PS51257">
    <property type="entry name" value="PROKAR_LIPOPROTEIN"/>
    <property type="match status" value="1"/>
</dbReference>
<dbReference type="GO" id="GO:0071949">
    <property type="term" value="F:FAD binding"/>
    <property type="evidence" value="ECO:0007669"/>
    <property type="project" value="InterPro"/>
</dbReference>
<dbReference type="GO" id="GO:0004497">
    <property type="term" value="F:monooxygenase activity"/>
    <property type="evidence" value="ECO:0007669"/>
    <property type="project" value="UniProtKB-KW"/>
</dbReference>
<keyword evidence="2" id="KW-0285">Flavoprotein</keyword>
<dbReference type="RefSeq" id="WP_209376867.1">
    <property type="nucleotide sequence ID" value="NZ_JAGIZA010000026.1"/>
</dbReference>
<evidence type="ECO:0000256" key="3">
    <source>
        <dbReference type="ARBA" id="ARBA00022827"/>
    </source>
</evidence>
<dbReference type="EMBL" id="JAGIZA010000026">
    <property type="protein sequence ID" value="MBP0496075.1"/>
    <property type="molecule type" value="Genomic_DNA"/>
</dbReference>
<dbReference type="SUPFAM" id="SSF51905">
    <property type="entry name" value="FAD/NAD(P)-binding domain"/>
    <property type="match status" value="1"/>
</dbReference>
<dbReference type="PRINTS" id="PR00420">
    <property type="entry name" value="RNGMNOXGNASE"/>
</dbReference>
<evidence type="ECO:0000256" key="5">
    <source>
        <dbReference type="ARBA" id="ARBA00023033"/>
    </source>
</evidence>
<dbReference type="SUPFAM" id="SSF54373">
    <property type="entry name" value="FAD-linked reductases, C-terminal domain"/>
    <property type="match status" value="1"/>
</dbReference>
<dbReference type="Proteomes" id="UP000677537">
    <property type="component" value="Unassembled WGS sequence"/>
</dbReference>
<evidence type="ECO:0000256" key="4">
    <source>
        <dbReference type="ARBA" id="ARBA00023002"/>
    </source>
</evidence>
<keyword evidence="8" id="KW-1185">Reference proteome</keyword>
<accession>A0A940S8M8</accession>
<evidence type="ECO:0000313" key="7">
    <source>
        <dbReference type="EMBL" id="MBP0496075.1"/>
    </source>
</evidence>
<gene>
    <name evidence="7" type="ORF">J5Y10_25055</name>
</gene>
<reference evidence="7" key="1">
    <citation type="submission" date="2021-03" db="EMBL/GenBank/DDBJ databases">
        <authorList>
            <person name="So Y."/>
        </authorList>
    </citation>
    <scope>NUCLEOTIDE SEQUENCE</scope>
    <source>
        <strain evidence="7">SG15</strain>
    </source>
</reference>
<protein>
    <submittedName>
        <fullName evidence="7">FAD-dependent monooxygenase</fullName>
    </submittedName>
</protein>
<sequence length="397" mass="42831">MPRPARVVVIGAGIGGLAAACALRRAGAEVSVHEQAPAIREVGAGIQITPNGVKALRGLGLEEGILRLGFRPKAIWGLDGISGREMFRTPLEDSPRLYGAPYLQVHRADLQALLMQGAAGGAISLGQRCAGIRTEGAVAVARFDDGTEVEADLVVGADGIHSAVRRATFGNEPARYTGTMCWRGIVPFERPDYDLVAPCTTVWNGPHGHVVTYWIRGGTGVNIVAVHETAAWQDESWSARSTREEMMAAYPGWNPRMLALLDKAEDIFKWGLFDREPMPRWSKGRVTLLGDAAHAMLPFLSQGAAMALEDGYVLGREIGRAGTEGVEAALAAYEAARVPRTSQVLLRARAQGRKNHLTSPSARLWRDAVYFIKGVLNPQKTGLGGDWLYEHDVTAHS</sequence>
<comment type="cofactor">
    <cofactor evidence="1">
        <name>FAD</name>
        <dbReference type="ChEBI" id="CHEBI:57692"/>
    </cofactor>
</comment>
<keyword evidence="5 7" id="KW-0503">Monooxygenase</keyword>
<dbReference type="PANTHER" id="PTHR13789">
    <property type="entry name" value="MONOOXYGENASE"/>
    <property type="match status" value="1"/>
</dbReference>
<dbReference type="AlphaFoldDB" id="A0A940S8M8"/>
<organism evidence="7 8">
    <name type="scientific">Roseomonas indoligenes</name>
    <dbReference type="NCBI Taxonomy" id="2820811"/>
    <lineage>
        <taxon>Bacteria</taxon>
        <taxon>Pseudomonadati</taxon>
        <taxon>Pseudomonadota</taxon>
        <taxon>Alphaproteobacteria</taxon>
        <taxon>Acetobacterales</taxon>
        <taxon>Roseomonadaceae</taxon>
        <taxon>Roseomonas</taxon>
    </lineage>
</organism>
<keyword evidence="4" id="KW-0560">Oxidoreductase</keyword>
<evidence type="ECO:0000259" key="6">
    <source>
        <dbReference type="Pfam" id="PF01494"/>
    </source>
</evidence>
<evidence type="ECO:0000256" key="1">
    <source>
        <dbReference type="ARBA" id="ARBA00001974"/>
    </source>
</evidence>
<keyword evidence="3" id="KW-0274">FAD</keyword>
<dbReference type="Pfam" id="PF01494">
    <property type="entry name" value="FAD_binding_3"/>
    <property type="match status" value="1"/>
</dbReference>
<dbReference type="InterPro" id="IPR050493">
    <property type="entry name" value="FAD-dep_Monooxygenase_BioMet"/>
</dbReference>
<dbReference type="InterPro" id="IPR036188">
    <property type="entry name" value="FAD/NAD-bd_sf"/>
</dbReference>
<proteinExistence type="predicted"/>
<dbReference type="Gene3D" id="3.50.50.60">
    <property type="entry name" value="FAD/NAD(P)-binding domain"/>
    <property type="match status" value="1"/>
</dbReference>
<comment type="caution">
    <text evidence="7">The sequence shown here is derived from an EMBL/GenBank/DDBJ whole genome shotgun (WGS) entry which is preliminary data.</text>
</comment>
<evidence type="ECO:0000313" key="8">
    <source>
        <dbReference type="Proteomes" id="UP000677537"/>
    </source>
</evidence>
<name>A0A940S8M8_9PROT</name>
<feature type="domain" description="FAD-binding" evidence="6">
    <location>
        <begin position="6"/>
        <end position="345"/>
    </location>
</feature>
<dbReference type="InterPro" id="IPR002938">
    <property type="entry name" value="FAD-bd"/>
</dbReference>
<evidence type="ECO:0000256" key="2">
    <source>
        <dbReference type="ARBA" id="ARBA00022630"/>
    </source>
</evidence>